<reference evidence="9 10" key="1">
    <citation type="submission" date="2020-11" db="EMBL/GenBank/DDBJ databases">
        <authorList>
            <person name="Wallbank WR R."/>
            <person name="Pardo Diaz C."/>
            <person name="Kozak K."/>
            <person name="Martin S."/>
            <person name="Jiggins C."/>
            <person name="Moest M."/>
            <person name="Warren A I."/>
            <person name="Generalovic N T."/>
            <person name="Byers J.R.P. K."/>
            <person name="Montejo-Kovacevich G."/>
            <person name="Yen C E."/>
        </authorList>
    </citation>
    <scope>NUCLEOTIDE SEQUENCE [LARGE SCALE GENOMIC DNA]</scope>
</reference>
<keyword evidence="7" id="KW-0472">Membrane</keyword>
<dbReference type="PANTHER" id="PTHR23292:SF14">
    <property type="entry name" value="FI16615P1-RELATED"/>
    <property type="match status" value="1"/>
</dbReference>
<gene>
    <name evidence="9" type="ORF">HERILL_LOCUS165</name>
</gene>
<evidence type="ECO:0000256" key="7">
    <source>
        <dbReference type="ARBA" id="ARBA00023136"/>
    </source>
</evidence>
<dbReference type="InParanoid" id="A0A7R8YL55"/>
<protein>
    <recommendedName>
        <fullName evidence="8">LITAF domain-containing protein</fullName>
    </recommendedName>
</protein>
<dbReference type="InterPro" id="IPR006629">
    <property type="entry name" value="LITAF"/>
</dbReference>
<evidence type="ECO:0000313" key="9">
    <source>
        <dbReference type="EMBL" id="CAD7076768.1"/>
    </source>
</evidence>
<sequence>MDNNADSKAKNFATGPSSHMVICPHCGESVRTKVDYKPTTWTYVLSCLLCPILCCCLPCCCGCFFHIDQSCPSCKQYLGTYKRKILKTDD</sequence>
<evidence type="ECO:0000256" key="3">
    <source>
        <dbReference type="ARBA" id="ARBA00004630"/>
    </source>
</evidence>
<dbReference type="PROSITE" id="PS51837">
    <property type="entry name" value="LITAF"/>
    <property type="match status" value="1"/>
</dbReference>
<evidence type="ECO:0000256" key="1">
    <source>
        <dbReference type="ARBA" id="ARBA00004414"/>
    </source>
</evidence>
<evidence type="ECO:0000259" key="8">
    <source>
        <dbReference type="PROSITE" id="PS51837"/>
    </source>
</evidence>
<name>A0A7R8YL55_HERIL</name>
<comment type="similarity">
    <text evidence="4">Belongs to the CDIP1/LITAF family.</text>
</comment>
<evidence type="ECO:0000313" key="10">
    <source>
        <dbReference type="Proteomes" id="UP000594454"/>
    </source>
</evidence>
<evidence type="ECO:0000256" key="5">
    <source>
        <dbReference type="ARBA" id="ARBA00022723"/>
    </source>
</evidence>
<accession>A0A7R8YL55</accession>
<dbReference type="GO" id="GO:0005765">
    <property type="term" value="C:lysosomal membrane"/>
    <property type="evidence" value="ECO:0007669"/>
    <property type="project" value="UniProtKB-SubCell"/>
</dbReference>
<comment type="subcellular location">
    <subcellularLocation>
        <location evidence="2">Endosome membrane</location>
        <topology evidence="2">Peripheral membrane protein</topology>
    </subcellularLocation>
    <subcellularLocation>
        <location evidence="1">Late endosome membrane</location>
    </subcellularLocation>
    <subcellularLocation>
        <location evidence="3">Lysosome membrane</location>
        <topology evidence="3">Peripheral membrane protein</topology>
        <orientation evidence="3">Cytoplasmic side</orientation>
    </subcellularLocation>
</comment>
<feature type="domain" description="LITAF" evidence="8">
    <location>
        <begin position="3"/>
        <end position="83"/>
    </location>
</feature>
<dbReference type="InterPro" id="IPR037519">
    <property type="entry name" value="LITAF_fam"/>
</dbReference>
<evidence type="ECO:0000256" key="2">
    <source>
        <dbReference type="ARBA" id="ARBA00004481"/>
    </source>
</evidence>
<organism evidence="9 10">
    <name type="scientific">Hermetia illucens</name>
    <name type="common">Black soldier fly</name>
    <dbReference type="NCBI Taxonomy" id="343691"/>
    <lineage>
        <taxon>Eukaryota</taxon>
        <taxon>Metazoa</taxon>
        <taxon>Ecdysozoa</taxon>
        <taxon>Arthropoda</taxon>
        <taxon>Hexapoda</taxon>
        <taxon>Insecta</taxon>
        <taxon>Pterygota</taxon>
        <taxon>Neoptera</taxon>
        <taxon>Endopterygota</taxon>
        <taxon>Diptera</taxon>
        <taxon>Brachycera</taxon>
        <taxon>Stratiomyomorpha</taxon>
        <taxon>Stratiomyidae</taxon>
        <taxon>Hermetiinae</taxon>
        <taxon>Hermetia</taxon>
    </lineage>
</organism>
<evidence type="ECO:0000256" key="6">
    <source>
        <dbReference type="ARBA" id="ARBA00022833"/>
    </source>
</evidence>
<dbReference type="Pfam" id="PF10601">
    <property type="entry name" value="zf-LITAF-like"/>
    <property type="match status" value="1"/>
</dbReference>
<dbReference type="PANTHER" id="PTHR23292">
    <property type="entry name" value="LIPOPOLYSACCHARIDE-INDUCED TUMOR NECROSIS FACTOR-ALPHA FACTOR"/>
    <property type="match status" value="1"/>
</dbReference>
<dbReference type="SMART" id="SM00714">
    <property type="entry name" value="LITAF"/>
    <property type="match status" value="1"/>
</dbReference>
<dbReference type="GO" id="GO:0008270">
    <property type="term" value="F:zinc ion binding"/>
    <property type="evidence" value="ECO:0007669"/>
    <property type="project" value="TreeGrafter"/>
</dbReference>
<keyword evidence="6" id="KW-0862">Zinc</keyword>
<dbReference type="GO" id="GO:0031902">
    <property type="term" value="C:late endosome membrane"/>
    <property type="evidence" value="ECO:0007669"/>
    <property type="project" value="UniProtKB-SubCell"/>
</dbReference>
<dbReference type="Proteomes" id="UP000594454">
    <property type="component" value="Chromosome 1"/>
</dbReference>
<proteinExistence type="inferred from homology"/>
<keyword evidence="10" id="KW-1185">Reference proteome</keyword>
<dbReference type="AlphaFoldDB" id="A0A7R8YL55"/>
<keyword evidence="5" id="KW-0479">Metal-binding</keyword>
<dbReference type="EMBL" id="LR899009">
    <property type="protein sequence ID" value="CAD7076768.1"/>
    <property type="molecule type" value="Genomic_DNA"/>
</dbReference>
<evidence type="ECO:0000256" key="4">
    <source>
        <dbReference type="ARBA" id="ARBA00005975"/>
    </source>
</evidence>